<accession>A0A933NZT0</accession>
<dbReference type="AlphaFoldDB" id="A0A933NZT0"/>
<feature type="binding site" evidence="8">
    <location>
        <position position="5"/>
    </location>
    <ligand>
        <name>Mg(2+)</name>
        <dbReference type="ChEBI" id="CHEBI:18420"/>
    </ligand>
</feature>
<evidence type="ECO:0000256" key="5">
    <source>
        <dbReference type="ARBA" id="ARBA00022801"/>
    </source>
</evidence>
<dbReference type="Gene3D" id="3.40.50.1010">
    <property type="entry name" value="5'-nuclease"/>
    <property type="match status" value="1"/>
</dbReference>
<dbReference type="EC" id="3.1.-.-" evidence="8"/>
<dbReference type="PANTHER" id="PTHR33653:SF1">
    <property type="entry name" value="RIBONUCLEASE VAPC2"/>
    <property type="match status" value="1"/>
</dbReference>
<dbReference type="EMBL" id="JACRAF010000039">
    <property type="protein sequence ID" value="MBI4922852.1"/>
    <property type="molecule type" value="Genomic_DNA"/>
</dbReference>
<keyword evidence="3 8" id="KW-0540">Nuclease</keyword>
<feature type="domain" description="PIN" evidence="9">
    <location>
        <begin position="2"/>
        <end position="129"/>
    </location>
</feature>
<proteinExistence type="inferred from homology"/>
<feature type="binding site" evidence="8">
    <location>
        <position position="104"/>
    </location>
    <ligand>
        <name>Mg(2+)</name>
        <dbReference type="ChEBI" id="CHEBI:18420"/>
    </ligand>
</feature>
<comment type="caution">
    <text evidence="10">The sequence shown here is derived from an EMBL/GenBank/DDBJ whole genome shotgun (WGS) entry which is preliminary data.</text>
</comment>
<dbReference type="GO" id="GO:0016787">
    <property type="term" value="F:hydrolase activity"/>
    <property type="evidence" value="ECO:0007669"/>
    <property type="project" value="UniProtKB-KW"/>
</dbReference>
<dbReference type="InterPro" id="IPR022907">
    <property type="entry name" value="VapC_family"/>
</dbReference>
<dbReference type="Pfam" id="PF01850">
    <property type="entry name" value="PIN"/>
    <property type="match status" value="1"/>
</dbReference>
<organism evidence="10 11">
    <name type="scientific">Devosia nanyangense</name>
    <dbReference type="NCBI Taxonomy" id="1228055"/>
    <lineage>
        <taxon>Bacteria</taxon>
        <taxon>Pseudomonadati</taxon>
        <taxon>Pseudomonadota</taxon>
        <taxon>Alphaproteobacteria</taxon>
        <taxon>Hyphomicrobiales</taxon>
        <taxon>Devosiaceae</taxon>
        <taxon>Devosia</taxon>
    </lineage>
</organism>
<dbReference type="PANTHER" id="PTHR33653">
    <property type="entry name" value="RIBONUCLEASE VAPC2"/>
    <property type="match status" value="1"/>
</dbReference>
<dbReference type="GO" id="GO:0004540">
    <property type="term" value="F:RNA nuclease activity"/>
    <property type="evidence" value="ECO:0007669"/>
    <property type="project" value="InterPro"/>
</dbReference>
<dbReference type="GO" id="GO:0000287">
    <property type="term" value="F:magnesium ion binding"/>
    <property type="evidence" value="ECO:0007669"/>
    <property type="project" value="UniProtKB-UniRule"/>
</dbReference>
<keyword evidence="4 8" id="KW-0479">Metal-binding</keyword>
<comment type="similarity">
    <text evidence="7 8">Belongs to the PINc/VapC protein family.</text>
</comment>
<keyword evidence="8" id="KW-0800">Toxin</keyword>
<name>A0A933NZT0_9HYPH</name>
<evidence type="ECO:0000256" key="8">
    <source>
        <dbReference type="HAMAP-Rule" id="MF_00265"/>
    </source>
</evidence>
<comment type="cofactor">
    <cofactor evidence="1 8">
        <name>Mg(2+)</name>
        <dbReference type="ChEBI" id="CHEBI:18420"/>
    </cofactor>
</comment>
<keyword evidence="2 8" id="KW-1277">Toxin-antitoxin system</keyword>
<dbReference type="InterPro" id="IPR050556">
    <property type="entry name" value="Type_II_TA_system_RNase"/>
</dbReference>
<sequence length="134" mass="14312">MIVVDTSAIVAILREEQDGAALAERLGADDEPSMSAATLLEASIVLRTIDKKSAHFADEKLDELVRTSGLQVRPVTLDLANEARRAHVKFGKGTGHPAQLNFGDCFAYALAKSLNAKLLYKGGDFAKTDIVSAV</sequence>
<evidence type="ECO:0000313" key="11">
    <source>
        <dbReference type="Proteomes" id="UP000782610"/>
    </source>
</evidence>
<dbReference type="InterPro" id="IPR002716">
    <property type="entry name" value="PIN_dom"/>
</dbReference>
<keyword evidence="5 8" id="KW-0378">Hydrolase</keyword>
<dbReference type="GO" id="GO:0090729">
    <property type="term" value="F:toxin activity"/>
    <property type="evidence" value="ECO:0007669"/>
    <property type="project" value="UniProtKB-KW"/>
</dbReference>
<evidence type="ECO:0000256" key="2">
    <source>
        <dbReference type="ARBA" id="ARBA00022649"/>
    </source>
</evidence>
<evidence type="ECO:0000256" key="4">
    <source>
        <dbReference type="ARBA" id="ARBA00022723"/>
    </source>
</evidence>
<dbReference type="Proteomes" id="UP000782610">
    <property type="component" value="Unassembled WGS sequence"/>
</dbReference>
<reference evidence="10" key="1">
    <citation type="submission" date="2020-07" db="EMBL/GenBank/DDBJ databases">
        <title>Huge and variable diversity of episymbiotic CPR bacteria and DPANN archaea in groundwater ecosystems.</title>
        <authorList>
            <person name="He C.Y."/>
            <person name="Keren R."/>
            <person name="Whittaker M."/>
            <person name="Farag I.F."/>
            <person name="Doudna J."/>
            <person name="Cate J.H.D."/>
            <person name="Banfield J.F."/>
        </authorList>
    </citation>
    <scope>NUCLEOTIDE SEQUENCE</scope>
    <source>
        <strain evidence="10">NC_groundwater_1586_Pr3_B-0.1um_66_15</strain>
    </source>
</reference>
<dbReference type="SUPFAM" id="SSF88723">
    <property type="entry name" value="PIN domain-like"/>
    <property type="match status" value="1"/>
</dbReference>
<evidence type="ECO:0000256" key="1">
    <source>
        <dbReference type="ARBA" id="ARBA00001946"/>
    </source>
</evidence>
<evidence type="ECO:0000256" key="7">
    <source>
        <dbReference type="ARBA" id="ARBA00038093"/>
    </source>
</evidence>
<evidence type="ECO:0000259" key="9">
    <source>
        <dbReference type="Pfam" id="PF01850"/>
    </source>
</evidence>
<evidence type="ECO:0000256" key="3">
    <source>
        <dbReference type="ARBA" id="ARBA00022722"/>
    </source>
</evidence>
<gene>
    <name evidence="8" type="primary">vapC</name>
    <name evidence="10" type="ORF">HY834_13985</name>
</gene>
<protein>
    <recommendedName>
        <fullName evidence="8">Ribonuclease VapC</fullName>
        <shortName evidence="8">RNase VapC</shortName>
        <ecNumber evidence="8">3.1.-.-</ecNumber>
    </recommendedName>
    <alternativeName>
        <fullName evidence="8">Toxin VapC</fullName>
    </alternativeName>
</protein>
<evidence type="ECO:0000256" key="6">
    <source>
        <dbReference type="ARBA" id="ARBA00022842"/>
    </source>
</evidence>
<dbReference type="InterPro" id="IPR029060">
    <property type="entry name" value="PIN-like_dom_sf"/>
</dbReference>
<dbReference type="CDD" id="cd09871">
    <property type="entry name" value="PIN_MtVapC28-VapC30-like"/>
    <property type="match status" value="1"/>
</dbReference>
<comment type="function">
    <text evidence="8">Toxic component of a toxin-antitoxin (TA) system. An RNase.</text>
</comment>
<evidence type="ECO:0000313" key="10">
    <source>
        <dbReference type="EMBL" id="MBI4922852.1"/>
    </source>
</evidence>
<keyword evidence="6 8" id="KW-0460">Magnesium</keyword>
<dbReference type="HAMAP" id="MF_00265">
    <property type="entry name" value="VapC_Nob1"/>
    <property type="match status" value="1"/>
</dbReference>